<evidence type="ECO:0000313" key="3">
    <source>
        <dbReference type="Proteomes" id="UP000501690"/>
    </source>
</evidence>
<feature type="transmembrane region" description="Helical" evidence="1">
    <location>
        <begin position="79"/>
        <end position="98"/>
    </location>
</feature>
<keyword evidence="1" id="KW-0472">Membrane</keyword>
<feature type="transmembrane region" description="Helical" evidence="1">
    <location>
        <begin position="336"/>
        <end position="357"/>
    </location>
</feature>
<gene>
    <name evidence="2" type="ORF">DEO72_LG5g3124</name>
</gene>
<dbReference type="Proteomes" id="UP000501690">
    <property type="component" value="Linkage Group LG5"/>
</dbReference>
<feature type="transmembrane region" description="Helical" evidence="1">
    <location>
        <begin position="118"/>
        <end position="137"/>
    </location>
</feature>
<feature type="transmembrane region" description="Helical" evidence="1">
    <location>
        <begin position="144"/>
        <end position="163"/>
    </location>
</feature>
<evidence type="ECO:0000256" key="1">
    <source>
        <dbReference type="SAM" id="Phobius"/>
    </source>
</evidence>
<dbReference type="PANTHER" id="PTHR31881:SF12">
    <property type="entry name" value="PLANT_F12B17-70 PROTEIN"/>
    <property type="match status" value="1"/>
</dbReference>
<feature type="transmembrane region" description="Helical" evidence="1">
    <location>
        <begin position="221"/>
        <end position="241"/>
    </location>
</feature>
<dbReference type="PANTHER" id="PTHR31881">
    <property type="match status" value="1"/>
</dbReference>
<feature type="transmembrane region" description="Helical" evidence="1">
    <location>
        <begin position="293"/>
        <end position="315"/>
    </location>
</feature>
<evidence type="ECO:0008006" key="4">
    <source>
        <dbReference type="Google" id="ProtNLM"/>
    </source>
</evidence>
<accession>A0A4D6M1I9</accession>
<dbReference type="Pfam" id="PF04654">
    <property type="entry name" value="DUF599"/>
    <property type="match status" value="2"/>
</dbReference>
<evidence type="ECO:0000313" key="2">
    <source>
        <dbReference type="EMBL" id="QCD95032.1"/>
    </source>
</evidence>
<protein>
    <recommendedName>
        <fullName evidence="4">DUF599 domain-containing protein</fullName>
    </recommendedName>
</protein>
<proteinExistence type="predicted"/>
<keyword evidence="1" id="KW-0812">Transmembrane</keyword>
<dbReference type="InterPro" id="IPR006747">
    <property type="entry name" value="DUF599"/>
</dbReference>
<keyword evidence="1" id="KW-1133">Transmembrane helix</keyword>
<name>A0A4D6M1I9_VIGUN</name>
<sequence length="444" mass="50308">MRMEWRTFYLDVTLIPLGLLLNLIYHVWLWYKVRTQASLTVFGIDADGRRLWIPAIIKDIEKKNIIAVQSVRNMMMGSIFMANTSILLCCGLGAVISSTYRVKKPLIDSVYYGAQGEFVVALKYATIFTTFLFSFLFHSLSVRFLAQLSILICLPQHVITFVTPDQYLTDLLRKATILNIVGNRLSHTGLFLLLWIFGPVIAFFCSVAMLLVFHEMEWRKYYLDAILVPLGLVMMVAYHVWLWHKTQTQPFTTTFGREADGRRLWVLLMIKDVDRRSIVAIQSLRNLIMASTLMATSAILICAGLGAVISSTYSAKEAIDNTIFGAHGELMVGLKYAILLATFLFSFLCHTCCIGFLNQINILICSPQDHKSLVTSHYLTHLFDKAIVLNTLGNRLFYSALSFLLWIFGPVPTFLSSMAMLLLLYNLDFLSVPNGGFVHENDNT</sequence>
<keyword evidence="3" id="KW-1185">Reference proteome</keyword>
<feature type="transmembrane region" description="Helical" evidence="1">
    <location>
        <begin position="12"/>
        <end position="31"/>
    </location>
</feature>
<feature type="transmembrane region" description="Helical" evidence="1">
    <location>
        <begin position="192"/>
        <end position="214"/>
    </location>
</feature>
<dbReference type="AlphaFoldDB" id="A0A4D6M1I9"/>
<organism evidence="2 3">
    <name type="scientific">Vigna unguiculata</name>
    <name type="common">Cowpea</name>
    <dbReference type="NCBI Taxonomy" id="3917"/>
    <lineage>
        <taxon>Eukaryota</taxon>
        <taxon>Viridiplantae</taxon>
        <taxon>Streptophyta</taxon>
        <taxon>Embryophyta</taxon>
        <taxon>Tracheophyta</taxon>
        <taxon>Spermatophyta</taxon>
        <taxon>Magnoliopsida</taxon>
        <taxon>eudicotyledons</taxon>
        <taxon>Gunneridae</taxon>
        <taxon>Pentapetalae</taxon>
        <taxon>rosids</taxon>
        <taxon>fabids</taxon>
        <taxon>Fabales</taxon>
        <taxon>Fabaceae</taxon>
        <taxon>Papilionoideae</taxon>
        <taxon>50 kb inversion clade</taxon>
        <taxon>NPAAA clade</taxon>
        <taxon>indigoferoid/millettioid clade</taxon>
        <taxon>Phaseoleae</taxon>
        <taxon>Vigna</taxon>
    </lineage>
</organism>
<feature type="transmembrane region" description="Helical" evidence="1">
    <location>
        <begin position="403"/>
        <end position="425"/>
    </location>
</feature>
<reference evidence="2 3" key="1">
    <citation type="submission" date="2019-04" db="EMBL/GenBank/DDBJ databases">
        <title>An improved genome assembly and genetic linkage map for asparagus bean, Vigna unguiculata ssp. sesquipedialis.</title>
        <authorList>
            <person name="Xia Q."/>
            <person name="Zhang R."/>
            <person name="Dong Y."/>
        </authorList>
    </citation>
    <scope>NUCLEOTIDE SEQUENCE [LARGE SCALE GENOMIC DNA]</scope>
    <source>
        <tissue evidence="2">Leaf</tissue>
    </source>
</reference>
<dbReference type="EMBL" id="CP039349">
    <property type="protein sequence ID" value="QCD95032.1"/>
    <property type="molecule type" value="Genomic_DNA"/>
</dbReference>